<dbReference type="InterPro" id="IPR006464">
    <property type="entry name" value="AcTrfase_RimI/Ard1"/>
</dbReference>
<dbReference type="PANTHER" id="PTHR42919">
    <property type="entry name" value="N-ALPHA-ACETYLTRANSFERASE"/>
    <property type="match status" value="1"/>
</dbReference>
<dbReference type="AlphaFoldDB" id="A0A938XTP4"/>
<dbReference type="PANTHER" id="PTHR42919:SF8">
    <property type="entry name" value="N-ALPHA-ACETYLTRANSFERASE 50"/>
    <property type="match status" value="1"/>
</dbReference>
<dbReference type="EMBL" id="JAFBDQ010000015">
    <property type="protein sequence ID" value="MBM7557684.1"/>
    <property type="molecule type" value="Genomic_DNA"/>
</dbReference>
<gene>
    <name evidence="6" type="ORF">JOC47_002550</name>
</gene>
<dbReference type="EC" id="2.3.1.266" evidence="3"/>
<sequence>MNRLEIRELQESDLEEVSKIEAEAFPSPWSNKTFLKELNNPFALYLVGGLEDEIVVYIGCWLLDEQIHITTLATKMEYRKNGLATEILHNLLARAKEMGKEKASLEVRISNKKAQQMYIKEGFFKIAKKRSYYKDNGEDAIVMWKQL</sequence>
<keyword evidence="4" id="KW-0175">Coiled coil</keyword>
<comment type="subcellular location">
    <subcellularLocation>
        <location evidence="3">Cytoplasm</location>
    </subcellularLocation>
</comment>
<reference evidence="6" key="1">
    <citation type="submission" date="2021-01" db="EMBL/GenBank/DDBJ databases">
        <title>Genomic Encyclopedia of Type Strains, Phase IV (KMG-IV): sequencing the most valuable type-strain genomes for metagenomic binning, comparative biology and taxonomic classification.</title>
        <authorList>
            <person name="Goeker M."/>
        </authorList>
    </citation>
    <scope>NUCLEOTIDE SEQUENCE</scope>
    <source>
        <strain evidence="6">DSM 23230</strain>
    </source>
</reference>
<keyword evidence="2 6" id="KW-0012">Acyltransferase</keyword>
<protein>
    <recommendedName>
        <fullName evidence="3">[Ribosomal protein bS18]-alanine N-acetyltransferase</fullName>
        <ecNumber evidence="3">2.3.1.266</ecNumber>
    </recommendedName>
</protein>
<comment type="caution">
    <text evidence="6">The sequence shown here is derived from an EMBL/GenBank/DDBJ whole genome shotgun (WGS) entry which is preliminary data.</text>
</comment>
<dbReference type="Gene3D" id="3.40.630.30">
    <property type="match status" value="1"/>
</dbReference>
<feature type="domain" description="N-acetyltransferase" evidence="5">
    <location>
        <begin position="4"/>
        <end position="147"/>
    </location>
</feature>
<evidence type="ECO:0000313" key="7">
    <source>
        <dbReference type="Proteomes" id="UP000774000"/>
    </source>
</evidence>
<evidence type="ECO:0000256" key="4">
    <source>
        <dbReference type="SAM" id="Coils"/>
    </source>
</evidence>
<dbReference type="InterPro" id="IPR051556">
    <property type="entry name" value="N-term/lysine_N-AcTrnsfr"/>
</dbReference>
<name>A0A938XTP4_9FIRM</name>
<evidence type="ECO:0000256" key="2">
    <source>
        <dbReference type="ARBA" id="ARBA00023315"/>
    </source>
</evidence>
<keyword evidence="3" id="KW-0963">Cytoplasm</keyword>
<dbReference type="GO" id="GO:0005737">
    <property type="term" value="C:cytoplasm"/>
    <property type="evidence" value="ECO:0007669"/>
    <property type="project" value="UniProtKB-SubCell"/>
</dbReference>
<evidence type="ECO:0000313" key="6">
    <source>
        <dbReference type="EMBL" id="MBM7557684.1"/>
    </source>
</evidence>
<dbReference type="RefSeq" id="WP_204702430.1">
    <property type="nucleotide sequence ID" value="NZ_JAFBDQ010000015.1"/>
</dbReference>
<dbReference type="InterPro" id="IPR016181">
    <property type="entry name" value="Acyl_CoA_acyltransferase"/>
</dbReference>
<dbReference type="InterPro" id="IPR000182">
    <property type="entry name" value="GNAT_dom"/>
</dbReference>
<keyword evidence="7" id="KW-1185">Reference proteome</keyword>
<accession>A0A938XTP4</accession>
<evidence type="ECO:0000256" key="1">
    <source>
        <dbReference type="ARBA" id="ARBA00022679"/>
    </source>
</evidence>
<evidence type="ECO:0000259" key="5">
    <source>
        <dbReference type="PROSITE" id="PS51186"/>
    </source>
</evidence>
<keyword evidence="1 6" id="KW-0808">Transferase</keyword>
<feature type="coiled-coil region" evidence="4">
    <location>
        <begin position="88"/>
        <end position="115"/>
    </location>
</feature>
<comment type="function">
    <text evidence="3">Acetylates the N-terminal alanine of ribosomal protein bS18.</text>
</comment>
<dbReference type="NCBIfam" id="TIGR01575">
    <property type="entry name" value="rimI"/>
    <property type="match status" value="1"/>
</dbReference>
<dbReference type="Proteomes" id="UP000774000">
    <property type="component" value="Unassembled WGS sequence"/>
</dbReference>
<organism evidence="6 7">
    <name type="scientific">Halanaerobacter jeridensis</name>
    <dbReference type="NCBI Taxonomy" id="706427"/>
    <lineage>
        <taxon>Bacteria</taxon>
        <taxon>Bacillati</taxon>
        <taxon>Bacillota</taxon>
        <taxon>Clostridia</taxon>
        <taxon>Halanaerobiales</taxon>
        <taxon>Halobacteroidaceae</taxon>
        <taxon>Halanaerobacter</taxon>
    </lineage>
</organism>
<comment type="similarity">
    <text evidence="3">Belongs to the acetyltransferase family. RimI subfamily.</text>
</comment>
<dbReference type="PROSITE" id="PS51186">
    <property type="entry name" value="GNAT"/>
    <property type="match status" value="1"/>
</dbReference>
<dbReference type="SUPFAM" id="SSF55729">
    <property type="entry name" value="Acyl-CoA N-acyltransferases (Nat)"/>
    <property type="match status" value="1"/>
</dbReference>
<evidence type="ECO:0000256" key="3">
    <source>
        <dbReference type="RuleBase" id="RU363094"/>
    </source>
</evidence>
<proteinExistence type="inferred from homology"/>
<comment type="catalytic activity">
    <reaction evidence="3">
        <text>N-terminal L-alanyl-[ribosomal protein bS18] + acetyl-CoA = N-terminal N(alpha)-acetyl-L-alanyl-[ribosomal protein bS18] + CoA + H(+)</text>
        <dbReference type="Rhea" id="RHEA:43756"/>
        <dbReference type="Rhea" id="RHEA-COMP:10676"/>
        <dbReference type="Rhea" id="RHEA-COMP:10677"/>
        <dbReference type="ChEBI" id="CHEBI:15378"/>
        <dbReference type="ChEBI" id="CHEBI:57287"/>
        <dbReference type="ChEBI" id="CHEBI:57288"/>
        <dbReference type="ChEBI" id="CHEBI:64718"/>
        <dbReference type="ChEBI" id="CHEBI:83683"/>
        <dbReference type="EC" id="2.3.1.266"/>
    </reaction>
</comment>
<dbReference type="GO" id="GO:0008999">
    <property type="term" value="F:protein-N-terminal-alanine acetyltransferase activity"/>
    <property type="evidence" value="ECO:0007669"/>
    <property type="project" value="UniProtKB-EC"/>
</dbReference>
<dbReference type="Pfam" id="PF00583">
    <property type="entry name" value="Acetyltransf_1"/>
    <property type="match status" value="1"/>
</dbReference>
<dbReference type="CDD" id="cd04301">
    <property type="entry name" value="NAT_SF"/>
    <property type="match status" value="1"/>
</dbReference>